<reference evidence="2 3" key="1">
    <citation type="submission" date="2015-10" db="EMBL/GenBank/DDBJ databases">
        <title>Transcriptomic analysis of a linuron degrading triple-species bacterial consortium.</title>
        <authorList>
            <person name="Albers P."/>
        </authorList>
    </citation>
    <scope>NUCLEOTIDE SEQUENCE [LARGE SCALE GENOMIC DNA]</scope>
    <source>
        <strain evidence="2 3">WDL6</strain>
    </source>
</reference>
<name>A0A109BLA8_HYPSL</name>
<organism evidence="2 3">
    <name type="scientific">Hyphomicrobium sulfonivorans</name>
    <dbReference type="NCBI Taxonomy" id="121290"/>
    <lineage>
        <taxon>Bacteria</taxon>
        <taxon>Pseudomonadati</taxon>
        <taxon>Pseudomonadota</taxon>
        <taxon>Alphaproteobacteria</taxon>
        <taxon>Hyphomicrobiales</taxon>
        <taxon>Hyphomicrobiaceae</taxon>
        <taxon>Hyphomicrobium</taxon>
    </lineage>
</organism>
<feature type="region of interest" description="Disordered" evidence="1">
    <location>
        <begin position="1"/>
        <end position="23"/>
    </location>
</feature>
<dbReference type="STRING" id="121290.APY04_0558"/>
<dbReference type="Proteomes" id="UP000059074">
    <property type="component" value="Unassembled WGS sequence"/>
</dbReference>
<dbReference type="AlphaFoldDB" id="A0A109BLA8"/>
<feature type="compositionally biased region" description="Polar residues" evidence="1">
    <location>
        <begin position="1"/>
        <end position="17"/>
    </location>
</feature>
<comment type="caution">
    <text evidence="2">The sequence shown here is derived from an EMBL/GenBank/DDBJ whole genome shotgun (WGS) entry which is preliminary data.</text>
</comment>
<evidence type="ECO:0000256" key="1">
    <source>
        <dbReference type="SAM" id="MobiDB-lite"/>
    </source>
</evidence>
<protein>
    <submittedName>
        <fullName evidence="2">Uncharacterized protein</fullName>
    </submittedName>
</protein>
<gene>
    <name evidence="2" type="ORF">APY04_0558</name>
</gene>
<accession>A0A109BLA8</accession>
<dbReference type="PATRIC" id="fig|121290.4.peg.1029"/>
<proteinExistence type="predicted"/>
<sequence>MSMTDTSSVAGNSNASDAVSGEEDISEERFLALVDELRAATPSLSPIGGGVLVALRLGISDDTRTFSRTLGIEHALVLREVTELAEIGLLRIVDRKQRSQKASFALTDISTALLARTSLGGA</sequence>
<evidence type="ECO:0000313" key="2">
    <source>
        <dbReference type="EMBL" id="KWT70896.1"/>
    </source>
</evidence>
<dbReference type="EMBL" id="LMTR01000027">
    <property type="protein sequence ID" value="KWT70896.1"/>
    <property type="molecule type" value="Genomic_DNA"/>
</dbReference>
<keyword evidence="3" id="KW-1185">Reference proteome</keyword>
<evidence type="ECO:0000313" key="3">
    <source>
        <dbReference type="Proteomes" id="UP000059074"/>
    </source>
</evidence>